<accession>W6MUI0</accession>
<dbReference type="AlphaFoldDB" id="W6MUI0"/>
<dbReference type="Pfam" id="PF06101">
    <property type="entry name" value="Vps62"/>
    <property type="match status" value="1"/>
</dbReference>
<protein>
    <recommendedName>
        <fullName evidence="3">Vacuolar protein sorting-associated protein 62</fullName>
    </recommendedName>
</protein>
<dbReference type="PANTHER" id="PTHR48220">
    <property type="match status" value="1"/>
</dbReference>
<sequence>MIFSIASSSGLWALVVVYSLLSFKTALSLPITDLNLEDPIDEITMLDMMKSSSLFRNLPPLVSLPAASERTLVAGEVPDYVLDFAPVVHLYSEERYLPYNVEKFVSNFHACFRNGSLVPGGESPLKLQQLEELDKHIVDYDTAIFMTADSDFDKDPEWITGKHNIPNVYDGAIEDAPATLIVVDKGNGWVDAYWFFFYSFNLGPFVMGCGPYGNHVGDWEHTLVRFYNGEPKIVWMSAHGGGGTYFYDNLEKLETAPKRPVIFSARGTHANYAAVGQHSHDLPYSMLSDFADRGPLWDPSRNYLAYTWDGTNLSYGNGSEYGREERLGKWLSFTGHWGDNDMDPKDPRQHWSPWQWKYIEGPTGPITKNLLRVAPCQSLKHWKTWGGCQARRYPKMGEGIESEGSHSCGNIFRNVRPVWLKTLLHYLTLNGIGCYLADLFLG</sequence>
<dbReference type="OrthoDB" id="188042at2759"/>
<name>W6MUI0_9ASCO</name>
<dbReference type="InterPro" id="IPR053102">
    <property type="entry name" value="VPS_Associated"/>
</dbReference>
<evidence type="ECO:0000313" key="2">
    <source>
        <dbReference type="Proteomes" id="UP000019384"/>
    </source>
</evidence>
<dbReference type="GO" id="GO:0006623">
    <property type="term" value="P:protein targeting to vacuole"/>
    <property type="evidence" value="ECO:0007669"/>
    <property type="project" value="TreeGrafter"/>
</dbReference>
<dbReference type="InterPro" id="IPR009291">
    <property type="entry name" value="Vps62"/>
</dbReference>
<evidence type="ECO:0008006" key="3">
    <source>
        <dbReference type="Google" id="ProtNLM"/>
    </source>
</evidence>
<organism evidence="1 2">
    <name type="scientific">Kuraishia capsulata CBS 1993</name>
    <dbReference type="NCBI Taxonomy" id="1382522"/>
    <lineage>
        <taxon>Eukaryota</taxon>
        <taxon>Fungi</taxon>
        <taxon>Dikarya</taxon>
        <taxon>Ascomycota</taxon>
        <taxon>Saccharomycotina</taxon>
        <taxon>Pichiomycetes</taxon>
        <taxon>Pichiales</taxon>
        <taxon>Pichiaceae</taxon>
        <taxon>Kuraishia</taxon>
    </lineage>
</organism>
<dbReference type="GO" id="GO:0000329">
    <property type="term" value="C:fungal-type vacuole membrane"/>
    <property type="evidence" value="ECO:0007669"/>
    <property type="project" value="TreeGrafter"/>
</dbReference>
<dbReference type="GeneID" id="34522672"/>
<dbReference type="EMBL" id="HG793130">
    <property type="protein sequence ID" value="CDK29297.1"/>
    <property type="molecule type" value="Genomic_DNA"/>
</dbReference>
<dbReference type="Proteomes" id="UP000019384">
    <property type="component" value="Unassembled WGS sequence"/>
</dbReference>
<proteinExistence type="predicted"/>
<dbReference type="PANTHER" id="PTHR48220:SF1">
    <property type="entry name" value="VACUOLAR PROTEIN SORTING-ASSOCIATED PROTEIN 62-RELATED"/>
    <property type="match status" value="1"/>
</dbReference>
<evidence type="ECO:0000313" key="1">
    <source>
        <dbReference type="EMBL" id="CDK29297.1"/>
    </source>
</evidence>
<gene>
    <name evidence="1" type="ORF">KUCA_T00005285001</name>
</gene>
<dbReference type="STRING" id="1382522.W6MUI0"/>
<dbReference type="RefSeq" id="XP_022461284.1">
    <property type="nucleotide sequence ID" value="XM_022600466.1"/>
</dbReference>
<reference evidence="1" key="1">
    <citation type="submission" date="2013-12" db="EMBL/GenBank/DDBJ databases">
        <authorList>
            <person name="Genoscope - CEA"/>
        </authorList>
    </citation>
    <scope>NUCLEOTIDE SEQUENCE</scope>
    <source>
        <strain evidence="1">CBS 1993</strain>
    </source>
</reference>
<keyword evidence="2" id="KW-1185">Reference proteome</keyword>
<reference evidence="1" key="2">
    <citation type="submission" date="2014-02" db="EMBL/GenBank/DDBJ databases">
        <title>Complete DNA sequence of /Kuraishia capsulata/ illustrates novel genomic features among budding yeasts (/Saccharomycotina/).</title>
        <authorList>
            <person name="Morales L."/>
            <person name="Noel B."/>
            <person name="Porcel B."/>
            <person name="Marcet-Houben M."/>
            <person name="Hullo M-F."/>
            <person name="Sacerdot C."/>
            <person name="Tekaia F."/>
            <person name="Leh-Louis V."/>
            <person name="Despons L."/>
            <person name="Khanna V."/>
            <person name="Aury J-M."/>
            <person name="Barbe V."/>
            <person name="Couloux A."/>
            <person name="Labadie K."/>
            <person name="Pelletier E."/>
            <person name="Souciet J-L."/>
            <person name="Boekhout T."/>
            <person name="Gabaldon T."/>
            <person name="Wincker P."/>
            <person name="Dujon B."/>
        </authorList>
    </citation>
    <scope>NUCLEOTIDE SEQUENCE</scope>
    <source>
        <strain evidence="1">CBS 1993</strain>
    </source>
</reference>
<dbReference type="HOGENOM" id="CLU_024079_2_0_1"/>